<keyword evidence="1" id="KW-0472">Membrane</keyword>
<dbReference type="EMBL" id="LODT01000037">
    <property type="protein sequence ID" value="KYQ90290.1"/>
    <property type="molecule type" value="Genomic_DNA"/>
</dbReference>
<feature type="transmembrane region" description="Helical" evidence="1">
    <location>
        <begin position="38"/>
        <end position="57"/>
    </location>
</feature>
<accession>A0A151Z8K8</accession>
<comment type="caution">
    <text evidence="2">The sequence shown here is derived from an EMBL/GenBank/DDBJ whole genome shotgun (WGS) entry which is preliminary data.</text>
</comment>
<dbReference type="AlphaFoldDB" id="A0A151Z8K8"/>
<keyword evidence="1" id="KW-0812">Transmembrane</keyword>
<proteinExistence type="predicted"/>
<sequence>MAVSEVFQFVTLVIELIGLEGFHRLFSIFGTHHGNTQPLMMFTFLTYWCQLIITFFFNNRKCTESNEFV</sequence>
<evidence type="ECO:0000313" key="3">
    <source>
        <dbReference type="Proteomes" id="UP000076078"/>
    </source>
</evidence>
<dbReference type="Proteomes" id="UP000076078">
    <property type="component" value="Unassembled WGS sequence"/>
</dbReference>
<keyword evidence="1" id="KW-1133">Transmembrane helix</keyword>
<evidence type="ECO:0008006" key="4">
    <source>
        <dbReference type="Google" id="ProtNLM"/>
    </source>
</evidence>
<evidence type="ECO:0000313" key="2">
    <source>
        <dbReference type="EMBL" id="KYQ90290.1"/>
    </source>
</evidence>
<keyword evidence="3" id="KW-1185">Reference proteome</keyword>
<reference evidence="2 3" key="1">
    <citation type="submission" date="2015-12" db="EMBL/GenBank/DDBJ databases">
        <title>Dictyostelia acquired genes for synthesis and detection of signals that induce cell-type specialization by lateral gene transfer from prokaryotes.</title>
        <authorList>
            <person name="Gloeckner G."/>
            <person name="Schaap P."/>
        </authorList>
    </citation>
    <scope>NUCLEOTIDE SEQUENCE [LARGE SCALE GENOMIC DNA]</scope>
    <source>
        <strain evidence="2 3">TK</strain>
    </source>
</reference>
<dbReference type="InParanoid" id="A0A151Z8K8"/>
<gene>
    <name evidence="2" type="ORF">DLAC_11751</name>
</gene>
<organism evidence="2 3">
    <name type="scientific">Tieghemostelium lacteum</name>
    <name type="common">Slime mold</name>
    <name type="synonym">Dictyostelium lacteum</name>
    <dbReference type="NCBI Taxonomy" id="361077"/>
    <lineage>
        <taxon>Eukaryota</taxon>
        <taxon>Amoebozoa</taxon>
        <taxon>Evosea</taxon>
        <taxon>Eumycetozoa</taxon>
        <taxon>Dictyostelia</taxon>
        <taxon>Dictyosteliales</taxon>
        <taxon>Raperosteliaceae</taxon>
        <taxon>Tieghemostelium</taxon>
    </lineage>
</organism>
<name>A0A151Z8K8_TIELA</name>
<evidence type="ECO:0000256" key="1">
    <source>
        <dbReference type="SAM" id="Phobius"/>
    </source>
</evidence>
<protein>
    <recommendedName>
        <fullName evidence="4">Transmembrane protein</fullName>
    </recommendedName>
</protein>